<dbReference type="SUPFAM" id="SSF48452">
    <property type="entry name" value="TPR-like"/>
    <property type="match status" value="1"/>
</dbReference>
<keyword evidence="1" id="KW-0802">TPR repeat</keyword>
<protein>
    <submittedName>
        <fullName evidence="2">Uncharacterized protein</fullName>
    </submittedName>
</protein>
<evidence type="ECO:0000313" key="3">
    <source>
        <dbReference type="Proteomes" id="UP000229974"/>
    </source>
</evidence>
<gene>
    <name evidence="2" type="ORF">B9Q30_05625</name>
</gene>
<sequence length="744" mass="85212">MEGQPNQDNDHFSYVVEKRITKVTQSKDSKDVSLKTDVLIFSNAHKNIRGRESNQFIHWIRMHSVILIDQKIGLGGEYFLSSILHGNPELFNDYDIYKVDLDGVNTIDGLNERFILSTGVSVEVFIVICSNKKYGSLLFMDNISFLNDDKWRGDFSRVINTLQQIGGNVLIVPCGNIQTDSLGYNKIELSTLDESEAKCYIRDHVFGKESLLGKDIFYSLLRLSSGNPIKLDQLLDRLRFHSLDEITKQEFQQVSAGGDNNKSITQHFEYLIKDIIDSKNDFDSDSLKILKCLCFLTLGETIRNINRINPKVKNLAGILSRLTLDGIVNVKKETPIFLSSSEDEVNIFELNALIATHIKAVITPNNANQILKTCIDFYFGKDWFSGKPKLNKESKEIFRFNYVGAQSNAHVVLMLFINLNIGLGVKLNNDTLRVVKVALYYSRVLYNHSRYRDAIIFCEELITLLQGYEEVPINRLYFVLSESYRMVSDREEAVLNMEKVLEDVKGLDTSEIADAHLELALAYYKIGNFPKAQVHAKKAIVLSPKGSALSLQCQAILASELVDSECKKKLYRIEKKARRQKYTWVANNILLTFADQEDLNENKIKLYDKVIETSSRGYNHIRATIYKAHTLMEMNKLHLLSPTEKIYLYDLYGYLFTQRIQSMFIKLHGVLWTMFKRDGNVSSLASLLRYSSTIWRIEGDVKNEIKYLKDCRGFLGDKTSINNTLIVTDYIDARLEDLESLDNV</sequence>
<dbReference type="AlphaFoldDB" id="A0A2J0Q3C1"/>
<dbReference type="PROSITE" id="PS50005">
    <property type="entry name" value="TPR"/>
    <property type="match status" value="1"/>
</dbReference>
<dbReference type="InterPro" id="IPR011990">
    <property type="entry name" value="TPR-like_helical_dom_sf"/>
</dbReference>
<dbReference type="InterPro" id="IPR027417">
    <property type="entry name" value="P-loop_NTPase"/>
</dbReference>
<proteinExistence type="predicted"/>
<feature type="repeat" description="TPR" evidence="1">
    <location>
        <begin position="513"/>
        <end position="546"/>
    </location>
</feature>
<dbReference type="EMBL" id="NEEW01000002">
    <property type="protein sequence ID" value="PJD87756.1"/>
    <property type="molecule type" value="Genomic_DNA"/>
</dbReference>
<evidence type="ECO:0000256" key="1">
    <source>
        <dbReference type="PROSITE-ProRule" id="PRU00339"/>
    </source>
</evidence>
<comment type="caution">
    <text evidence="2">The sequence shown here is derived from an EMBL/GenBank/DDBJ whole genome shotgun (WGS) entry which is preliminary data.</text>
</comment>
<reference evidence="2 3" key="1">
    <citation type="journal article" date="2017" name="J. Antimicrob. Chemother.">
        <title>Characterization of the population structure, drug resistance mechanisms and plasmids of the community-associated Enterobacter cloacae complex in China.</title>
        <authorList>
            <person name="Zhou K."/>
            <person name="Yu W."/>
            <person name="Cao X."/>
            <person name="Shen P."/>
            <person name="Lu H."/>
            <person name="Luo Q."/>
            <person name="Rossen J.W.A."/>
            <person name="Xiao Y."/>
        </authorList>
    </citation>
    <scope>NUCLEOTIDE SEQUENCE [LARGE SCALE GENOMIC DNA]</scope>
    <source>
        <strain evidence="2 3">ECC904</strain>
    </source>
</reference>
<dbReference type="Proteomes" id="UP000229974">
    <property type="component" value="Unassembled WGS sequence"/>
</dbReference>
<organism evidence="2 3">
    <name type="scientific">Enterobacter hormaechei</name>
    <dbReference type="NCBI Taxonomy" id="158836"/>
    <lineage>
        <taxon>Bacteria</taxon>
        <taxon>Pseudomonadati</taxon>
        <taxon>Pseudomonadota</taxon>
        <taxon>Gammaproteobacteria</taxon>
        <taxon>Enterobacterales</taxon>
        <taxon>Enterobacteriaceae</taxon>
        <taxon>Enterobacter</taxon>
        <taxon>Enterobacter cloacae complex</taxon>
    </lineage>
</organism>
<dbReference type="Gene3D" id="1.25.40.10">
    <property type="entry name" value="Tetratricopeptide repeat domain"/>
    <property type="match status" value="1"/>
</dbReference>
<dbReference type="SMART" id="SM00028">
    <property type="entry name" value="TPR"/>
    <property type="match status" value="1"/>
</dbReference>
<name>A0A2J0Q3C1_9ENTR</name>
<dbReference type="SUPFAM" id="SSF52540">
    <property type="entry name" value="P-loop containing nucleoside triphosphate hydrolases"/>
    <property type="match status" value="1"/>
</dbReference>
<evidence type="ECO:0000313" key="2">
    <source>
        <dbReference type="EMBL" id="PJD87756.1"/>
    </source>
</evidence>
<accession>A0A2J0Q3C1</accession>
<dbReference type="InterPro" id="IPR019734">
    <property type="entry name" value="TPR_rpt"/>
</dbReference>